<proteinExistence type="predicted"/>
<accession>A0A1D8KSD3</accession>
<gene>
    <name evidence="2" type="ORF">P090810_098</name>
</gene>
<dbReference type="OrthoDB" id="12459at10239"/>
<organism evidence="2 3">
    <name type="scientific">Synechococcus phage S-WAM1</name>
    <dbReference type="NCBI Taxonomy" id="1815521"/>
    <lineage>
        <taxon>Viruses</taxon>
        <taxon>Duplodnaviria</taxon>
        <taxon>Heunggongvirae</taxon>
        <taxon>Uroviricota</taxon>
        <taxon>Caudoviricetes</taxon>
        <taxon>Pantevenvirales</taxon>
        <taxon>Kyanoviridae</taxon>
        <taxon>Sokavirus</taxon>
        <taxon>Sokavirus swam1</taxon>
    </lineage>
</organism>
<sequence length="180" mass="18433">MASNVTVPVQDLGSLTDNSDTPQTTAAYTVRTGLYRFINVDSHSNHFAWGGAPNVATDMVIHMPVNGAEVFKLAKPKKANIIAATAANPCVLTIGGGGTPAHAFVVGDYVTLTGGDTAAYNVTHVEVTAVTDTTITIASDQSASAAFAGAATVANSIKIQAKGDTSNGMTMYINEVQVTG</sequence>
<dbReference type="RefSeq" id="YP_009325087.1">
    <property type="nucleotide sequence ID" value="NC_031944.1"/>
</dbReference>
<name>A0A1D8KSD3_9CAUD</name>
<dbReference type="KEGG" id="vg:30310051"/>
<feature type="region of interest" description="Disordered" evidence="1">
    <location>
        <begin position="1"/>
        <end position="23"/>
    </location>
</feature>
<evidence type="ECO:0000313" key="2">
    <source>
        <dbReference type="EMBL" id="AOV61571.1"/>
    </source>
</evidence>
<evidence type="ECO:0000256" key="1">
    <source>
        <dbReference type="SAM" id="MobiDB-lite"/>
    </source>
</evidence>
<dbReference type="GeneID" id="30310051"/>
<reference evidence="2 3" key="1">
    <citation type="journal article" date="2016" name="Virology">
        <title>The genomic content and context of auxiliary metabolic genes in marine cyanomyoviruses.</title>
        <authorList>
            <person name="Crummett L.T."/>
            <person name="Puxty R.J."/>
            <person name="Weihe C."/>
            <person name="Marston M.F."/>
            <person name="Martiny J.B."/>
        </authorList>
    </citation>
    <scope>NUCLEOTIDE SEQUENCE [LARGE SCALE GENOMIC DNA]</scope>
    <source>
        <strain evidence="2">0810PA09</strain>
    </source>
</reference>
<dbReference type="EMBL" id="KU686210">
    <property type="protein sequence ID" value="AOV61571.1"/>
    <property type="molecule type" value="Genomic_DNA"/>
</dbReference>
<dbReference type="InterPro" id="IPR055667">
    <property type="entry name" value="DUF7243"/>
</dbReference>
<dbReference type="Pfam" id="PF23891">
    <property type="entry name" value="DUF7243"/>
    <property type="match status" value="1"/>
</dbReference>
<protein>
    <submittedName>
        <fullName evidence="2">Uncharacterized protein</fullName>
    </submittedName>
</protein>
<keyword evidence="3" id="KW-1185">Reference proteome</keyword>
<dbReference type="Proteomes" id="UP000204364">
    <property type="component" value="Segment"/>
</dbReference>
<evidence type="ECO:0000313" key="3">
    <source>
        <dbReference type="Proteomes" id="UP000204364"/>
    </source>
</evidence>